<protein>
    <recommendedName>
        <fullName evidence="6">Hydrolase TatD</fullName>
    </recommendedName>
</protein>
<feature type="binding site" evidence="3">
    <location>
        <position position="113"/>
    </location>
    <ligand>
        <name>a divalent metal cation</name>
        <dbReference type="ChEBI" id="CHEBI:60240"/>
        <label>1</label>
    </ligand>
</feature>
<organism evidence="4 5">
    <name type="scientific">Candidatus Taylorbacteria bacterium RIFCSPHIGHO2_01_FULL_51_15</name>
    <dbReference type="NCBI Taxonomy" id="1802304"/>
    <lineage>
        <taxon>Bacteria</taxon>
        <taxon>Candidatus Tayloriibacteriota</taxon>
    </lineage>
</organism>
<dbReference type="NCBIfam" id="TIGR00010">
    <property type="entry name" value="YchF/TatD family DNA exonuclease"/>
    <property type="match status" value="1"/>
</dbReference>
<evidence type="ECO:0000256" key="2">
    <source>
        <dbReference type="ARBA" id="ARBA00022801"/>
    </source>
</evidence>
<dbReference type="Proteomes" id="UP000178121">
    <property type="component" value="Unassembled WGS sequence"/>
</dbReference>
<dbReference type="GO" id="GO:0004536">
    <property type="term" value="F:DNA nuclease activity"/>
    <property type="evidence" value="ECO:0007669"/>
    <property type="project" value="InterPro"/>
</dbReference>
<dbReference type="Pfam" id="PF01026">
    <property type="entry name" value="TatD_DNase"/>
    <property type="match status" value="1"/>
</dbReference>
<feature type="binding site" evidence="3">
    <location>
        <position position="184"/>
    </location>
    <ligand>
        <name>a divalent metal cation</name>
        <dbReference type="ChEBI" id="CHEBI:60240"/>
        <label>2</label>
    </ligand>
</feature>
<dbReference type="PIRSF" id="PIRSF005902">
    <property type="entry name" value="DNase_TatD"/>
    <property type="match status" value="1"/>
</dbReference>
<dbReference type="PROSITE" id="PS01091">
    <property type="entry name" value="TATD_3"/>
    <property type="match status" value="1"/>
</dbReference>
<comment type="caution">
    <text evidence="4">The sequence shown here is derived from an EMBL/GenBank/DDBJ whole genome shotgun (WGS) entry which is preliminary data.</text>
</comment>
<evidence type="ECO:0000256" key="1">
    <source>
        <dbReference type="ARBA" id="ARBA00022723"/>
    </source>
</evidence>
<dbReference type="GO" id="GO:0016788">
    <property type="term" value="F:hydrolase activity, acting on ester bonds"/>
    <property type="evidence" value="ECO:0007669"/>
    <property type="project" value="InterPro"/>
</dbReference>
<keyword evidence="2" id="KW-0378">Hydrolase</keyword>
<dbReference type="InterPro" id="IPR001130">
    <property type="entry name" value="TatD-like"/>
</dbReference>
<evidence type="ECO:0000313" key="5">
    <source>
        <dbReference type="Proteomes" id="UP000178121"/>
    </source>
</evidence>
<evidence type="ECO:0000313" key="4">
    <source>
        <dbReference type="EMBL" id="OHA20532.1"/>
    </source>
</evidence>
<feature type="binding site" evidence="3">
    <location>
        <position position="151"/>
    </location>
    <ligand>
        <name>a divalent metal cation</name>
        <dbReference type="ChEBI" id="CHEBI:60240"/>
        <label>2</label>
    </ligand>
</feature>
<keyword evidence="1 3" id="KW-0479">Metal-binding</keyword>
<name>A0A1G2MBX0_9BACT</name>
<gene>
    <name evidence="4" type="ORF">A2849_00660</name>
</gene>
<dbReference type="InterPro" id="IPR032466">
    <property type="entry name" value="Metal_Hydrolase"/>
</dbReference>
<evidence type="ECO:0000256" key="3">
    <source>
        <dbReference type="PIRSR" id="PIRSR005902-1"/>
    </source>
</evidence>
<dbReference type="EMBL" id="MHRI01000029">
    <property type="protein sequence ID" value="OHA20532.1"/>
    <property type="molecule type" value="Genomic_DNA"/>
</dbReference>
<dbReference type="GO" id="GO:0046872">
    <property type="term" value="F:metal ion binding"/>
    <property type="evidence" value="ECO:0007669"/>
    <property type="project" value="UniProtKB-KW"/>
</dbReference>
<dbReference type="PANTHER" id="PTHR46124:SF2">
    <property type="entry name" value="D-AMINOACYL-TRNA DEACYLASE"/>
    <property type="match status" value="1"/>
</dbReference>
<dbReference type="Gene3D" id="3.20.20.140">
    <property type="entry name" value="Metal-dependent hydrolases"/>
    <property type="match status" value="1"/>
</dbReference>
<dbReference type="InterPro" id="IPR015991">
    <property type="entry name" value="TatD/YcfH-like"/>
</dbReference>
<evidence type="ECO:0008006" key="6">
    <source>
        <dbReference type="Google" id="ProtNLM"/>
    </source>
</evidence>
<dbReference type="InterPro" id="IPR018228">
    <property type="entry name" value="DNase_TatD-rel_CS"/>
</dbReference>
<dbReference type="AlphaFoldDB" id="A0A1G2MBX0"/>
<feature type="binding site" evidence="3">
    <location>
        <position position="232"/>
    </location>
    <ligand>
        <name>a divalent metal cation</name>
        <dbReference type="ChEBI" id="CHEBI:60240"/>
        <label>1</label>
    </ligand>
</feature>
<accession>A0A1G2MBX0</accession>
<dbReference type="PANTHER" id="PTHR46124">
    <property type="entry name" value="D-AMINOACYL-TRNA DEACYLASE"/>
    <property type="match status" value="1"/>
</dbReference>
<sequence>MSFRYIDIHSHVNFTAFDADREEVLKRALDAGVAVINVGTQQLTSRRAIELAEQYEKGVYAIVGLHPVHTSKSFHDEKELGEGGKEFTSRSEAFEVTHYRDLAEHPKVVGIGECGLDYYRIESEALRIKQEEAFRAQIELAISVQKPLMLHLRNGSGRSAYKDAFSILNSYFSIHNSSLKGNLHFFAGSIEEATPFLDLGYTFSFTGVITFAKEYQEVIRYLPLTSILSETDAPYVAPAPYRGTRNEPLHVREVVKAIANIRGEEEETVRVQLLQNAEQLFNIKLS</sequence>
<feature type="binding site" evidence="3">
    <location>
        <position position="9"/>
    </location>
    <ligand>
        <name>a divalent metal cation</name>
        <dbReference type="ChEBI" id="CHEBI:60240"/>
        <label>1</label>
    </ligand>
</feature>
<reference evidence="4 5" key="1">
    <citation type="journal article" date="2016" name="Nat. Commun.">
        <title>Thousands of microbial genomes shed light on interconnected biogeochemical processes in an aquifer system.</title>
        <authorList>
            <person name="Anantharaman K."/>
            <person name="Brown C.T."/>
            <person name="Hug L.A."/>
            <person name="Sharon I."/>
            <person name="Castelle C.J."/>
            <person name="Probst A.J."/>
            <person name="Thomas B.C."/>
            <person name="Singh A."/>
            <person name="Wilkins M.J."/>
            <person name="Karaoz U."/>
            <person name="Brodie E.L."/>
            <person name="Williams K.H."/>
            <person name="Hubbard S.S."/>
            <person name="Banfield J.F."/>
        </authorList>
    </citation>
    <scope>NUCLEOTIDE SEQUENCE [LARGE SCALE GENOMIC DNA]</scope>
</reference>
<dbReference type="CDD" id="cd01310">
    <property type="entry name" value="TatD_DNAse"/>
    <property type="match status" value="1"/>
</dbReference>
<dbReference type="SUPFAM" id="SSF51556">
    <property type="entry name" value="Metallo-dependent hydrolases"/>
    <property type="match status" value="1"/>
</dbReference>
<proteinExistence type="predicted"/>
<feature type="binding site" evidence="3">
    <location>
        <position position="11"/>
    </location>
    <ligand>
        <name>a divalent metal cation</name>
        <dbReference type="ChEBI" id="CHEBI:60240"/>
        <label>1</label>
    </ligand>
</feature>